<dbReference type="GO" id="GO:0004516">
    <property type="term" value="F:nicotinate phosphoribosyltransferase activity"/>
    <property type="evidence" value="ECO:0007669"/>
    <property type="project" value="UniProtKB-UniRule"/>
</dbReference>
<keyword evidence="11" id="KW-0328">Glycosyltransferase</keyword>
<dbReference type="GO" id="GO:0005829">
    <property type="term" value="C:cytosol"/>
    <property type="evidence" value="ECO:0007669"/>
    <property type="project" value="TreeGrafter"/>
</dbReference>
<protein>
    <recommendedName>
        <fullName evidence="3 7">Nicotinate phosphoribosyltransferase</fullName>
        <shortName evidence="7">NAPRTase</shortName>
        <ecNumber evidence="3 7">6.3.4.21</ecNumber>
    </recommendedName>
</protein>
<comment type="function">
    <text evidence="7 8">Catalyzes the synthesis of beta-nicotinate D-ribonucleotide from nicotinate and 5-phospho-D-ribose 1-phosphate at the expense of ATP.</text>
</comment>
<proteinExistence type="inferred from homology"/>
<dbReference type="SUPFAM" id="SSF51690">
    <property type="entry name" value="Nicotinate/Quinolinate PRTase C-terminal domain-like"/>
    <property type="match status" value="1"/>
</dbReference>
<dbReference type="GO" id="GO:0016757">
    <property type="term" value="F:glycosyltransferase activity"/>
    <property type="evidence" value="ECO:0007669"/>
    <property type="project" value="UniProtKB-KW"/>
</dbReference>
<dbReference type="InterPro" id="IPR041525">
    <property type="entry name" value="N/Namide_PRibTrfase"/>
</dbReference>
<feature type="domain" description="Nicotinate/nicotinamide phosphoribosyltransferase" evidence="9">
    <location>
        <begin position="180"/>
        <end position="407"/>
    </location>
</feature>
<name>A0A1G1ZNI0_9BACT</name>
<dbReference type="GO" id="GO:0034355">
    <property type="term" value="P:NAD+ biosynthetic process via the salvage pathway"/>
    <property type="evidence" value="ECO:0007669"/>
    <property type="project" value="TreeGrafter"/>
</dbReference>
<comment type="catalytic activity">
    <reaction evidence="7 8">
        <text>5-phospho-alpha-D-ribose 1-diphosphate + nicotinate + ATP + H2O = nicotinate beta-D-ribonucleotide + ADP + phosphate + diphosphate</text>
        <dbReference type="Rhea" id="RHEA:36163"/>
        <dbReference type="ChEBI" id="CHEBI:15377"/>
        <dbReference type="ChEBI" id="CHEBI:30616"/>
        <dbReference type="ChEBI" id="CHEBI:32544"/>
        <dbReference type="ChEBI" id="CHEBI:33019"/>
        <dbReference type="ChEBI" id="CHEBI:43474"/>
        <dbReference type="ChEBI" id="CHEBI:57502"/>
        <dbReference type="ChEBI" id="CHEBI:58017"/>
        <dbReference type="ChEBI" id="CHEBI:456216"/>
        <dbReference type="EC" id="6.3.4.21"/>
    </reaction>
</comment>
<dbReference type="InterPro" id="IPR006406">
    <property type="entry name" value="Nic_PRibTrfase"/>
</dbReference>
<keyword evidence="11" id="KW-0808">Transferase</keyword>
<dbReference type="InterPro" id="IPR036068">
    <property type="entry name" value="Nicotinate_pribotase-like_C"/>
</dbReference>
<feature type="modified residue" description="Phosphohistidine; by autocatalysis" evidence="7">
    <location>
        <position position="232"/>
    </location>
</feature>
<dbReference type="Pfam" id="PF04095">
    <property type="entry name" value="NAPRTase"/>
    <property type="match status" value="1"/>
</dbReference>
<sequence>MVGHDEKPIINSLLDADFYKFTMGQVVFFHHPGINVRFAFRNRTKDVLLGRIIKEEDLRRELDHVRTLKLNRTEMRYLRGATIGTEQMFRNEYLHFLEHQLHLPQYKLECRGNDFTLEFEGDWARVIYWEIYALAIVNELYYRAILAGKSKLEIGAIRANGVLRLAEKVKILKENPEIIFIDFGTRRRFSRDWQDYVVETLAEELPESQFRGTSNVWLAMKHGLLPMGTSAHEMFMVLAGAMDTDDEAVRASYQEVMRRWYEHYGFELSVALTDTFGSNYHFRVMTKRQAEVWKGLRQDSDDPVAYGEKAIRFYQSHEIDPCEKLIIFSDGLEIEPIVKLYRHFRGRIKTSFGWGTNLTNDLSLKALSLVIKPVMANGRGLVKLSDNPAKAIGTPEDIERYKRIFGYQEGEYKECKY</sequence>
<comment type="PTM">
    <text evidence="7 8">Transiently phosphorylated on a His residue during the reaction cycle. Phosphorylation strongly increases the affinity for substrates and increases the rate of nicotinate D-ribonucleotide production. Dephosphorylation regenerates the low-affinity form of the enzyme, leading to product release.</text>
</comment>
<accession>A0A1G1ZNI0</accession>
<dbReference type="Proteomes" id="UP000177942">
    <property type="component" value="Unassembled WGS sequence"/>
</dbReference>
<keyword evidence="6 7" id="KW-0662">Pyridine nucleotide biosynthesis</keyword>
<dbReference type="UniPathway" id="UPA00253">
    <property type="reaction ID" value="UER00457"/>
</dbReference>
<keyword evidence="5 7" id="KW-0436">Ligase</keyword>
<evidence type="ECO:0000256" key="7">
    <source>
        <dbReference type="HAMAP-Rule" id="MF_00570"/>
    </source>
</evidence>
<evidence type="ECO:0000256" key="5">
    <source>
        <dbReference type="ARBA" id="ARBA00022598"/>
    </source>
</evidence>
<comment type="similarity">
    <text evidence="2 7 8">Belongs to the NAPRTase family.</text>
</comment>
<keyword evidence="4 7" id="KW-0597">Phosphoprotein</keyword>
<evidence type="ECO:0000313" key="11">
    <source>
        <dbReference type="EMBL" id="OGY66218.1"/>
    </source>
</evidence>
<dbReference type="InterPro" id="IPR040727">
    <property type="entry name" value="NAPRTase_N"/>
</dbReference>
<comment type="caution">
    <text evidence="11">The sequence shown here is derived from an EMBL/GenBank/DDBJ whole genome shotgun (WGS) entry which is preliminary data.</text>
</comment>
<reference evidence="11 12" key="1">
    <citation type="journal article" date="2016" name="Nat. Commun.">
        <title>Thousands of microbial genomes shed light on interconnected biogeochemical processes in an aquifer system.</title>
        <authorList>
            <person name="Anantharaman K."/>
            <person name="Brown C.T."/>
            <person name="Hug L.A."/>
            <person name="Sharon I."/>
            <person name="Castelle C.J."/>
            <person name="Probst A.J."/>
            <person name="Thomas B.C."/>
            <person name="Singh A."/>
            <person name="Wilkins M.J."/>
            <person name="Karaoz U."/>
            <person name="Brodie E.L."/>
            <person name="Williams K.H."/>
            <person name="Hubbard S.S."/>
            <person name="Banfield J.F."/>
        </authorList>
    </citation>
    <scope>NUCLEOTIDE SEQUENCE [LARGE SCALE GENOMIC DNA]</scope>
</reference>
<dbReference type="PANTHER" id="PTHR11098">
    <property type="entry name" value="NICOTINATE PHOSPHORIBOSYLTRANSFERASE"/>
    <property type="match status" value="1"/>
</dbReference>
<dbReference type="SUPFAM" id="SSF54675">
    <property type="entry name" value="Nicotinate/Quinolinate PRTase N-terminal domain-like"/>
    <property type="match status" value="1"/>
</dbReference>
<dbReference type="NCBIfam" id="TIGR01514">
    <property type="entry name" value="NAPRTase"/>
    <property type="match status" value="1"/>
</dbReference>
<evidence type="ECO:0000256" key="8">
    <source>
        <dbReference type="RuleBase" id="RU003838"/>
    </source>
</evidence>
<dbReference type="HAMAP" id="MF_00570">
    <property type="entry name" value="NAPRTase"/>
    <property type="match status" value="1"/>
</dbReference>
<gene>
    <name evidence="7" type="primary">pncB</name>
    <name evidence="11" type="ORF">A3A16_03230</name>
</gene>
<dbReference type="Pfam" id="PF17767">
    <property type="entry name" value="NAPRTase_N"/>
    <property type="match status" value="1"/>
</dbReference>
<dbReference type="PANTHER" id="PTHR11098:SF1">
    <property type="entry name" value="NICOTINATE PHOSPHORIBOSYLTRANSFERASE"/>
    <property type="match status" value="1"/>
</dbReference>
<organism evidence="11 12">
    <name type="scientific">Candidatus Harrisonbacteria bacterium RIFCSPLOWO2_01_FULL_44_18</name>
    <dbReference type="NCBI Taxonomy" id="1798407"/>
    <lineage>
        <taxon>Bacteria</taxon>
        <taxon>Candidatus Harrisoniibacteriota</taxon>
    </lineage>
</organism>
<feature type="domain" description="Nicotinate phosphoribosyltransferase N-terminal" evidence="10">
    <location>
        <begin position="14"/>
        <end position="138"/>
    </location>
</feature>
<evidence type="ECO:0000256" key="2">
    <source>
        <dbReference type="ARBA" id="ARBA00010897"/>
    </source>
</evidence>
<dbReference type="NCBIfam" id="NF003704">
    <property type="entry name" value="PRK05321.1"/>
    <property type="match status" value="1"/>
</dbReference>
<evidence type="ECO:0000313" key="12">
    <source>
        <dbReference type="Proteomes" id="UP000177942"/>
    </source>
</evidence>
<comment type="pathway">
    <text evidence="1 7 8">Cofactor biosynthesis; NAD(+) biosynthesis; nicotinate D-ribonucleotide from nicotinate: step 1/1.</text>
</comment>
<dbReference type="EMBL" id="MHJJ01000003">
    <property type="protein sequence ID" value="OGY66218.1"/>
    <property type="molecule type" value="Genomic_DNA"/>
</dbReference>
<dbReference type="PIRSF" id="PIRSF000484">
    <property type="entry name" value="NAPRT"/>
    <property type="match status" value="1"/>
</dbReference>
<dbReference type="InterPro" id="IPR007229">
    <property type="entry name" value="Nic_PRibTrfase-Fam"/>
</dbReference>
<dbReference type="AlphaFoldDB" id="A0A1G1ZNI0"/>
<evidence type="ECO:0000256" key="6">
    <source>
        <dbReference type="ARBA" id="ARBA00022642"/>
    </source>
</evidence>
<dbReference type="EC" id="6.3.4.21" evidence="3 7"/>
<evidence type="ECO:0000256" key="1">
    <source>
        <dbReference type="ARBA" id="ARBA00004952"/>
    </source>
</evidence>
<evidence type="ECO:0000259" key="9">
    <source>
        <dbReference type="Pfam" id="PF04095"/>
    </source>
</evidence>
<dbReference type="STRING" id="1798407.A3A16_03230"/>
<evidence type="ECO:0000259" key="10">
    <source>
        <dbReference type="Pfam" id="PF17767"/>
    </source>
</evidence>
<evidence type="ECO:0000256" key="3">
    <source>
        <dbReference type="ARBA" id="ARBA00013236"/>
    </source>
</evidence>
<evidence type="ECO:0000256" key="4">
    <source>
        <dbReference type="ARBA" id="ARBA00022553"/>
    </source>
</evidence>
<dbReference type="Gene3D" id="3.20.140.10">
    <property type="entry name" value="nicotinate phosphoribosyltransferase"/>
    <property type="match status" value="1"/>
</dbReference>